<feature type="transmembrane region" description="Helical" evidence="7">
    <location>
        <begin position="246"/>
        <end position="269"/>
    </location>
</feature>
<feature type="transmembrane region" description="Helical" evidence="7">
    <location>
        <begin position="82"/>
        <end position="105"/>
    </location>
</feature>
<reference evidence="8 9" key="1">
    <citation type="submission" date="2020-04" db="EMBL/GenBank/DDBJ databases">
        <title>Ferrimonas sp. S7 isolated from sea water.</title>
        <authorList>
            <person name="Bae S.S."/>
            <person name="Baek K."/>
        </authorList>
    </citation>
    <scope>NUCLEOTIDE SEQUENCE [LARGE SCALE GENOMIC DNA]</scope>
    <source>
        <strain evidence="8 9">S7</strain>
    </source>
</reference>
<gene>
    <name evidence="8" type="ORF">HER31_10290</name>
</gene>
<evidence type="ECO:0000256" key="5">
    <source>
        <dbReference type="ARBA" id="ARBA00022989"/>
    </source>
</evidence>
<evidence type="ECO:0000313" key="8">
    <source>
        <dbReference type="EMBL" id="QIZ78872.1"/>
    </source>
</evidence>
<evidence type="ECO:0000256" key="7">
    <source>
        <dbReference type="SAM" id="Phobius"/>
    </source>
</evidence>
<feature type="transmembrane region" description="Helical" evidence="7">
    <location>
        <begin position="7"/>
        <end position="28"/>
    </location>
</feature>
<comment type="subcellular location">
    <subcellularLocation>
        <location evidence="1">Cell membrane</location>
        <topology evidence="1">Multi-pass membrane protein</topology>
    </subcellularLocation>
</comment>
<dbReference type="KEGG" id="fes:HER31_10290"/>
<feature type="transmembrane region" description="Helical" evidence="7">
    <location>
        <begin position="111"/>
        <end position="128"/>
    </location>
</feature>
<dbReference type="InterPro" id="IPR053166">
    <property type="entry name" value="UPF0718_permease"/>
</dbReference>
<dbReference type="PANTHER" id="PTHR42775">
    <property type="entry name" value="PERMEASE RV2963-RELATED"/>
    <property type="match status" value="1"/>
</dbReference>
<evidence type="ECO:0000256" key="4">
    <source>
        <dbReference type="ARBA" id="ARBA00022692"/>
    </source>
</evidence>
<name>A0A6H1UM48_9GAMM</name>
<feature type="transmembrane region" description="Helical" evidence="7">
    <location>
        <begin position="48"/>
        <end position="70"/>
    </location>
</feature>
<dbReference type="InterPro" id="IPR005524">
    <property type="entry name" value="DUF318"/>
</dbReference>
<dbReference type="Proteomes" id="UP000501602">
    <property type="component" value="Chromosome"/>
</dbReference>
<keyword evidence="5 7" id="KW-1133">Transmembrane helix</keyword>
<evidence type="ECO:0000256" key="6">
    <source>
        <dbReference type="ARBA" id="ARBA00023136"/>
    </source>
</evidence>
<feature type="transmembrane region" description="Helical" evidence="7">
    <location>
        <begin position="179"/>
        <end position="197"/>
    </location>
</feature>
<evidence type="ECO:0000256" key="3">
    <source>
        <dbReference type="ARBA" id="ARBA00022475"/>
    </source>
</evidence>
<feature type="transmembrane region" description="Helical" evidence="7">
    <location>
        <begin position="275"/>
        <end position="296"/>
    </location>
</feature>
<comment type="similarity">
    <text evidence="2">Belongs to the UPF0718 family.</text>
</comment>
<sequence>MLKDAAYMSFYLGAQLTVLFFLFSYFVGLIQQFLPPEKVKKLMGNERGYVIAALLAAITPFCSASTIPFLKSLFKSQVRFGNIMTFLIASPLLNPVVFGLLTLNFGLNTSVMFFLVALSVSVSAGYLLEKFGFADQVKDAVFDGREESVTCSRTCGSAVTKENLFIRVGKNAFYDFKKAFPYLMIGVAVGAFVYGFVPTEVITRVAGDHNSFAIPVAAFIGIPLYLTVESLIPLSSVLIAKGMSMGALLALIVGSAGASLTEVILLKSLFKNKLIAVFLLVVFTMAISTGLLYNLVA</sequence>
<dbReference type="Pfam" id="PF03773">
    <property type="entry name" value="ArsP_1"/>
    <property type="match status" value="1"/>
</dbReference>
<feature type="transmembrane region" description="Helical" evidence="7">
    <location>
        <begin position="212"/>
        <end position="234"/>
    </location>
</feature>
<evidence type="ECO:0000313" key="9">
    <source>
        <dbReference type="Proteomes" id="UP000501602"/>
    </source>
</evidence>
<dbReference type="GO" id="GO:0005886">
    <property type="term" value="C:plasma membrane"/>
    <property type="evidence" value="ECO:0007669"/>
    <property type="project" value="UniProtKB-SubCell"/>
</dbReference>
<keyword evidence="6 7" id="KW-0472">Membrane</keyword>
<dbReference type="PANTHER" id="PTHR42775:SF2">
    <property type="entry name" value="PERMEASE"/>
    <property type="match status" value="1"/>
</dbReference>
<evidence type="ECO:0000256" key="1">
    <source>
        <dbReference type="ARBA" id="ARBA00004651"/>
    </source>
</evidence>
<keyword evidence="3" id="KW-1003">Cell membrane</keyword>
<evidence type="ECO:0000256" key="2">
    <source>
        <dbReference type="ARBA" id="ARBA00006386"/>
    </source>
</evidence>
<dbReference type="AlphaFoldDB" id="A0A6H1UM48"/>
<dbReference type="EMBL" id="CP051180">
    <property type="protein sequence ID" value="QIZ78872.1"/>
    <property type="molecule type" value="Genomic_DNA"/>
</dbReference>
<keyword evidence="4 7" id="KW-0812">Transmembrane</keyword>
<proteinExistence type="inferred from homology"/>
<keyword evidence="9" id="KW-1185">Reference proteome</keyword>
<accession>A0A6H1UM48</accession>
<protein>
    <submittedName>
        <fullName evidence="8">Permease</fullName>
    </submittedName>
</protein>
<organism evidence="8 9">
    <name type="scientific">Ferrimonas lipolytica</name>
    <dbReference type="NCBI Taxonomy" id="2724191"/>
    <lineage>
        <taxon>Bacteria</taxon>
        <taxon>Pseudomonadati</taxon>
        <taxon>Pseudomonadota</taxon>
        <taxon>Gammaproteobacteria</taxon>
        <taxon>Alteromonadales</taxon>
        <taxon>Ferrimonadaceae</taxon>
        <taxon>Ferrimonas</taxon>
    </lineage>
</organism>